<accession>A0A0P9CXG2</accession>
<name>A0A0P9CXG2_9CHLR</name>
<sequence>MFLGYPPRETLIDPERDCAFEHGDRVITIRRRAAFWTICRHCNSPGLVVSESSTGWCFGCDTTESGDRHHPHLELAARAALAVQFERMAQAPPYQARGYAVLGPDRFRRK</sequence>
<protein>
    <submittedName>
        <fullName evidence="1">Uncharacterized protein</fullName>
    </submittedName>
</protein>
<evidence type="ECO:0000313" key="1">
    <source>
        <dbReference type="EMBL" id="KPV51000.1"/>
    </source>
</evidence>
<gene>
    <name evidence="1" type="ORF">SE17_23720</name>
</gene>
<proteinExistence type="predicted"/>
<dbReference type="EMBL" id="LJCR01001120">
    <property type="protein sequence ID" value="KPV51000.1"/>
    <property type="molecule type" value="Genomic_DNA"/>
</dbReference>
<evidence type="ECO:0000313" key="2">
    <source>
        <dbReference type="Proteomes" id="UP000050509"/>
    </source>
</evidence>
<comment type="caution">
    <text evidence="1">The sequence shown here is derived from an EMBL/GenBank/DDBJ whole genome shotgun (WGS) entry which is preliminary data.</text>
</comment>
<keyword evidence="2" id="KW-1185">Reference proteome</keyword>
<dbReference type="AlphaFoldDB" id="A0A0P9CXG2"/>
<dbReference type="Proteomes" id="UP000050509">
    <property type="component" value="Unassembled WGS sequence"/>
</dbReference>
<reference evidence="1 2" key="1">
    <citation type="submission" date="2015-09" db="EMBL/GenBank/DDBJ databases">
        <title>Draft genome sequence of Kouleothrix aurantiaca JCM 19913.</title>
        <authorList>
            <person name="Hemp J."/>
        </authorList>
    </citation>
    <scope>NUCLEOTIDE SEQUENCE [LARGE SCALE GENOMIC DNA]</scope>
    <source>
        <strain evidence="1 2">COM-B</strain>
    </source>
</reference>
<organism evidence="1 2">
    <name type="scientific">Kouleothrix aurantiaca</name>
    <dbReference type="NCBI Taxonomy" id="186479"/>
    <lineage>
        <taxon>Bacteria</taxon>
        <taxon>Bacillati</taxon>
        <taxon>Chloroflexota</taxon>
        <taxon>Chloroflexia</taxon>
        <taxon>Chloroflexales</taxon>
        <taxon>Roseiflexineae</taxon>
        <taxon>Roseiflexaceae</taxon>
        <taxon>Kouleothrix</taxon>
    </lineage>
</organism>